<dbReference type="eggNOG" id="ENOG502Z7HQ">
    <property type="taxonomic scope" value="Bacteria"/>
</dbReference>
<dbReference type="HOGENOM" id="CLU_048734_0_0_7"/>
<dbReference type="EMBL" id="CP000148">
    <property type="protein sequence ID" value="ABB32474.1"/>
    <property type="molecule type" value="Genomic_DNA"/>
</dbReference>
<name>Q39TF0_GEOMG</name>
<dbReference type="STRING" id="269799.Gmet_2247"/>
<evidence type="ECO:0000313" key="3">
    <source>
        <dbReference type="Proteomes" id="UP000007073"/>
    </source>
</evidence>
<feature type="signal peptide" evidence="1">
    <location>
        <begin position="1"/>
        <end position="23"/>
    </location>
</feature>
<feature type="chain" id="PRO_5004223376" description="DUF1329 domain-containing protein" evidence="1">
    <location>
        <begin position="24"/>
        <end position="444"/>
    </location>
</feature>
<keyword evidence="3" id="KW-1185">Reference proteome</keyword>
<reference evidence="2 3" key="1">
    <citation type="submission" date="2005-10" db="EMBL/GenBank/DDBJ databases">
        <title>Complete sequence of Geobacter metallireducens GS-15.</title>
        <authorList>
            <consortium name="US DOE Joint Genome Institute"/>
            <person name="Copeland A."/>
            <person name="Lucas S."/>
            <person name="Lapidus A."/>
            <person name="Barry K."/>
            <person name="Detter J.C."/>
            <person name="Glavina T."/>
            <person name="Hammon N."/>
            <person name="Israni S."/>
            <person name="Pitluck S."/>
            <person name="Di Bartolo G."/>
            <person name="Chain P."/>
            <person name="Schmutz J."/>
            <person name="Larimer F."/>
            <person name="Land M."/>
            <person name="Kyrpides N."/>
            <person name="Ivanova N."/>
            <person name="Richardson P."/>
        </authorList>
    </citation>
    <scope>NUCLEOTIDE SEQUENCE [LARGE SCALE GENOMIC DNA]</scope>
    <source>
        <strain evidence="3">ATCC 53774 / DSM 7210 / GS-15</strain>
    </source>
</reference>
<reference evidence="2 3" key="2">
    <citation type="journal article" date="2009" name="BMC Microbiol.">
        <title>The genome sequence of Geobacter metallireducens: features of metabolism, physiology and regulation common and dissimilar to Geobacter sulfurreducens.</title>
        <authorList>
            <person name="Aklujkar M."/>
            <person name="Krushkal J."/>
            <person name="DiBartolo G."/>
            <person name="Lapidus A."/>
            <person name="Land M.L."/>
            <person name="Lovley D.R."/>
        </authorList>
    </citation>
    <scope>NUCLEOTIDE SEQUENCE [LARGE SCALE GENOMIC DNA]</scope>
    <source>
        <strain evidence="3">ATCC 53774 / DSM 7210 / GS-15</strain>
    </source>
</reference>
<sequence>MKFTKIIIGALVVSTSYVGGAQAGLPSHLTPAGAEKAGNKDGTIPAWTGGYTGRPAGFVKGMGNLPDPFASDKVLFSITGKNMDKYADKLSDGQKALLKKYPNFRMDVYQTRRSAAYTQSFEENTEKNMTRCRTTDGGISLDTSKGCGHGIPFPVPKNGYEVMWNHFARPALPAMIYKVGGYFVKPSGEVVQTQSTFMYREYGIYNPSKKNPDQYWMYRGEYIGPARINGQTSIITDYVDSKIGRRAYSYQPASRRVRLSPDAAADTPISQVAGVYTYDDADMFSGLMDRFDFKLVGKKEMYIPYNTYKLCLTKKEQQLRAGFANPDVMRWELHRVWVVEARLKPGKRHIYSKRMIYLDEDAWFGGVMDDYDSKGKLFMSEIVPLMPNYDVKAPAVDVQQFHNLVTGIFYTQVPEFGYKPVRFLPPGKLTQDSMTSFILKENMK</sequence>
<dbReference type="InterPro" id="IPR010752">
    <property type="entry name" value="DUF1329"/>
</dbReference>
<dbReference type="RefSeq" id="WP_011366001.1">
    <property type="nucleotide sequence ID" value="NC_007517.1"/>
</dbReference>
<accession>Q39TF0</accession>
<evidence type="ECO:0000313" key="2">
    <source>
        <dbReference type="EMBL" id="ABB32474.1"/>
    </source>
</evidence>
<protein>
    <recommendedName>
        <fullName evidence="4">DUF1329 domain-containing protein</fullName>
    </recommendedName>
</protein>
<gene>
    <name evidence="2" type="ordered locus">Gmet_2247</name>
</gene>
<dbReference type="Proteomes" id="UP000007073">
    <property type="component" value="Chromosome"/>
</dbReference>
<keyword evidence="1" id="KW-0732">Signal</keyword>
<proteinExistence type="predicted"/>
<organism evidence="2 3">
    <name type="scientific">Geobacter metallireducens (strain ATCC 53774 / DSM 7210 / GS-15)</name>
    <dbReference type="NCBI Taxonomy" id="269799"/>
    <lineage>
        <taxon>Bacteria</taxon>
        <taxon>Pseudomonadati</taxon>
        <taxon>Thermodesulfobacteriota</taxon>
        <taxon>Desulfuromonadia</taxon>
        <taxon>Geobacterales</taxon>
        <taxon>Geobacteraceae</taxon>
        <taxon>Geobacter</taxon>
    </lineage>
</organism>
<dbReference type="AlphaFoldDB" id="Q39TF0"/>
<dbReference type="Pfam" id="PF07044">
    <property type="entry name" value="DUF1329"/>
    <property type="match status" value="1"/>
</dbReference>
<evidence type="ECO:0000256" key="1">
    <source>
        <dbReference type="SAM" id="SignalP"/>
    </source>
</evidence>
<evidence type="ECO:0008006" key="4">
    <source>
        <dbReference type="Google" id="ProtNLM"/>
    </source>
</evidence>
<dbReference type="KEGG" id="gme:Gmet_2247"/>
<dbReference type="CDD" id="cd16329">
    <property type="entry name" value="LolA_like"/>
    <property type="match status" value="1"/>
</dbReference>
<dbReference type="Gene3D" id="2.50.20.10">
    <property type="entry name" value="Lipoprotein localisation LolA/LolB/LppX"/>
    <property type="match status" value="1"/>
</dbReference>